<evidence type="ECO:0000256" key="5">
    <source>
        <dbReference type="PIRSR" id="PIRSR600183-50"/>
    </source>
</evidence>
<feature type="domain" description="Orn/DAP/Arg decarboxylase 2 N-terminal" evidence="6">
    <location>
        <begin position="26"/>
        <end position="252"/>
    </location>
</feature>
<protein>
    <submittedName>
        <fullName evidence="7">Diaminopimelate decarboxylase</fullName>
    </submittedName>
</protein>
<feature type="modified residue" description="N6-(pyridoxal phosphate)lysine" evidence="5">
    <location>
        <position position="36"/>
    </location>
</feature>
<dbReference type="InterPro" id="IPR022644">
    <property type="entry name" value="De-COase2_N"/>
</dbReference>
<evidence type="ECO:0000256" key="3">
    <source>
        <dbReference type="ARBA" id="ARBA00022898"/>
    </source>
</evidence>
<dbReference type="SUPFAM" id="SSF51419">
    <property type="entry name" value="PLP-binding barrel"/>
    <property type="match status" value="1"/>
</dbReference>
<dbReference type="InterPro" id="IPR002986">
    <property type="entry name" value="DAP_deCOOHase_LysA"/>
</dbReference>
<dbReference type="EMBL" id="PFHR01000139">
    <property type="protein sequence ID" value="PIW96867.1"/>
    <property type="molecule type" value="Genomic_DNA"/>
</dbReference>
<dbReference type="InterPro" id="IPR009006">
    <property type="entry name" value="Ala_racemase/Decarboxylase_C"/>
</dbReference>
<sequence length="374" mass="41405">MPTPHYEYSKGVILKIIETLLSVEFPFGLTVRYAVKANPHPEIIKLLAEKGIMFDTSSSYEATDLLTLGIAGRAISLSSQQSPHNLPELLQAGVDFVVTSLHQLETYINTPNRRDTIAVRINPPVGYGHNNRTSTGGINSSFGIWHEYLDQVLSITKTAGIKINRIHIHFGSGADPSVWEEVAEVALAIMERVSEATVLDIGGGFKVHRFGEEKEANMPAILTMFKQKLNEFAKKTGRQLRLEIEPGTYMIAHAGILITTIDDIVDTGSEGYTFLRLNTGMNDFLRSSLYGARHKIEVITNMTTTKDYVVVGHNCESGDILTPASDNPEEIETRNLKEAKIGDEVRIYDMGAYCASMRAKGYNSFPSAPEYFVD</sequence>
<dbReference type="Gene3D" id="3.20.20.10">
    <property type="entry name" value="Alanine racemase"/>
    <property type="match status" value="1"/>
</dbReference>
<feature type="active site" description="Proton donor" evidence="5">
    <location>
        <position position="315"/>
    </location>
</feature>
<evidence type="ECO:0000256" key="1">
    <source>
        <dbReference type="ARBA" id="ARBA00001933"/>
    </source>
</evidence>
<evidence type="ECO:0000256" key="2">
    <source>
        <dbReference type="ARBA" id="ARBA00022793"/>
    </source>
</evidence>
<comment type="cofactor">
    <cofactor evidence="1 5">
        <name>pyridoxal 5'-phosphate</name>
        <dbReference type="ChEBI" id="CHEBI:597326"/>
    </cofactor>
</comment>
<dbReference type="PRINTS" id="PR01179">
    <property type="entry name" value="ODADCRBXLASE"/>
</dbReference>
<evidence type="ECO:0000259" key="6">
    <source>
        <dbReference type="Pfam" id="PF02784"/>
    </source>
</evidence>
<dbReference type="GO" id="GO:0009089">
    <property type="term" value="P:lysine biosynthetic process via diaminopimelate"/>
    <property type="evidence" value="ECO:0007669"/>
    <property type="project" value="InterPro"/>
</dbReference>
<dbReference type="GO" id="GO:0008836">
    <property type="term" value="F:diaminopimelate decarboxylase activity"/>
    <property type="evidence" value="ECO:0007669"/>
    <property type="project" value="InterPro"/>
</dbReference>
<name>A0A2M7INJ9_9BACT</name>
<evidence type="ECO:0000313" key="7">
    <source>
        <dbReference type="EMBL" id="PIW96867.1"/>
    </source>
</evidence>
<dbReference type="InterPro" id="IPR029066">
    <property type="entry name" value="PLP-binding_barrel"/>
</dbReference>
<dbReference type="Pfam" id="PF02784">
    <property type="entry name" value="Orn_Arg_deC_N"/>
    <property type="match status" value="1"/>
</dbReference>
<gene>
    <name evidence="7" type="ORF">COZ82_02650</name>
</gene>
<dbReference type="PRINTS" id="PR01181">
    <property type="entry name" value="DAPDCRBXLASE"/>
</dbReference>
<dbReference type="PANTHER" id="PTHR43727:SF2">
    <property type="entry name" value="GROUP IV DECARBOXYLASE"/>
    <property type="match status" value="1"/>
</dbReference>
<proteinExistence type="predicted"/>
<dbReference type="PROSITE" id="PS00878">
    <property type="entry name" value="ODR_DC_2_1"/>
    <property type="match status" value="1"/>
</dbReference>
<dbReference type="InterPro" id="IPR022653">
    <property type="entry name" value="De-COase2_pyr-phos_BS"/>
</dbReference>
<keyword evidence="2" id="KW-0210">Decarboxylase</keyword>
<reference evidence="8" key="1">
    <citation type="submission" date="2017-09" db="EMBL/GenBank/DDBJ databases">
        <title>Depth-based differentiation of microbial function through sediment-hosted aquifers and enrichment of novel symbionts in the deep terrestrial subsurface.</title>
        <authorList>
            <person name="Probst A.J."/>
            <person name="Ladd B."/>
            <person name="Jarett J.K."/>
            <person name="Geller-Mcgrath D.E."/>
            <person name="Sieber C.M.K."/>
            <person name="Emerson J.B."/>
            <person name="Anantharaman K."/>
            <person name="Thomas B.C."/>
            <person name="Malmstrom R."/>
            <person name="Stieglmeier M."/>
            <person name="Klingl A."/>
            <person name="Woyke T."/>
            <person name="Ryan C.M."/>
            <person name="Banfield J.F."/>
        </authorList>
    </citation>
    <scope>NUCLEOTIDE SEQUENCE [LARGE SCALE GENOMIC DNA]</scope>
</reference>
<accession>A0A2M7INJ9</accession>
<comment type="caution">
    <text evidence="7">The sequence shown here is derived from an EMBL/GenBank/DDBJ whole genome shotgun (WGS) entry which is preliminary data.</text>
</comment>
<evidence type="ECO:0000256" key="4">
    <source>
        <dbReference type="ARBA" id="ARBA00023239"/>
    </source>
</evidence>
<dbReference type="Proteomes" id="UP000230837">
    <property type="component" value="Unassembled WGS sequence"/>
</dbReference>
<dbReference type="PANTHER" id="PTHR43727">
    <property type="entry name" value="DIAMINOPIMELATE DECARBOXYLASE"/>
    <property type="match status" value="1"/>
</dbReference>
<dbReference type="SUPFAM" id="SSF50621">
    <property type="entry name" value="Alanine racemase C-terminal domain-like"/>
    <property type="match status" value="1"/>
</dbReference>
<keyword evidence="3 5" id="KW-0663">Pyridoxal phosphate</keyword>
<keyword evidence="4" id="KW-0456">Lyase</keyword>
<dbReference type="InterPro" id="IPR000183">
    <property type="entry name" value="Orn/DAP/Arg_de-COase"/>
</dbReference>
<dbReference type="AlphaFoldDB" id="A0A2M7INJ9"/>
<dbReference type="Gene3D" id="2.40.37.10">
    <property type="entry name" value="Lyase, Ornithine Decarboxylase, Chain A, domain 1"/>
    <property type="match status" value="1"/>
</dbReference>
<organism evidence="7 8">
    <name type="scientific">Candidatus Kaiserbacteria bacterium CG_4_8_14_3_um_filter_38_9</name>
    <dbReference type="NCBI Taxonomy" id="1974599"/>
    <lineage>
        <taxon>Bacteria</taxon>
        <taxon>Candidatus Kaiseribacteriota</taxon>
    </lineage>
</organism>
<evidence type="ECO:0000313" key="8">
    <source>
        <dbReference type="Proteomes" id="UP000230837"/>
    </source>
</evidence>